<dbReference type="SMART" id="SM00184">
    <property type="entry name" value="RING"/>
    <property type="match status" value="1"/>
</dbReference>
<dbReference type="Pfam" id="PF26052">
    <property type="entry name" value="BRE1B"/>
    <property type="match status" value="1"/>
</dbReference>
<evidence type="ECO:0000256" key="7">
    <source>
        <dbReference type="ARBA" id="ARBA00022679"/>
    </source>
</evidence>
<evidence type="ECO:0000259" key="22">
    <source>
        <dbReference type="PROSITE" id="PS50089"/>
    </source>
</evidence>
<dbReference type="UniPathway" id="UPA00143"/>
<comment type="subcellular location">
    <subcellularLocation>
        <location evidence="2 19">Nucleus</location>
    </subcellularLocation>
</comment>
<dbReference type="PANTHER" id="PTHR23163:SF4">
    <property type="entry name" value="E3 UBIQUITIN-PROTEIN LIGASE BRE1B"/>
    <property type="match status" value="1"/>
</dbReference>
<feature type="compositionally biased region" description="Low complexity" evidence="21">
    <location>
        <begin position="169"/>
        <end position="192"/>
    </location>
</feature>
<feature type="compositionally biased region" description="Gly residues" evidence="21">
    <location>
        <begin position="1"/>
        <end position="10"/>
    </location>
</feature>
<keyword evidence="5" id="KW-1017">Isopeptide bond</keyword>
<reference evidence="23" key="1">
    <citation type="submission" date="2025-08" db="UniProtKB">
        <authorList>
            <consortium name="Ensembl"/>
        </authorList>
    </citation>
    <scope>IDENTIFICATION</scope>
</reference>
<evidence type="ECO:0000256" key="19">
    <source>
        <dbReference type="RuleBase" id="RU365038"/>
    </source>
</evidence>
<keyword evidence="11 19" id="KW-0862">Zinc</keyword>
<gene>
    <name evidence="23" type="primary">rnf40</name>
</gene>
<reference evidence="23" key="2">
    <citation type="submission" date="2025-09" db="UniProtKB">
        <authorList>
            <consortium name="Ensembl"/>
        </authorList>
    </citation>
    <scope>IDENTIFICATION</scope>
</reference>
<name>A0A8C2XGB0_CYCLU</name>
<keyword evidence="14" id="KW-0007">Acetylation</keyword>
<feature type="region of interest" description="Disordered" evidence="21">
    <location>
        <begin position="118"/>
        <end position="193"/>
    </location>
</feature>
<dbReference type="GO" id="GO:0005634">
    <property type="term" value="C:nucleus"/>
    <property type="evidence" value="ECO:0007669"/>
    <property type="project" value="UniProtKB-SubCell"/>
</dbReference>
<keyword evidence="6" id="KW-0597">Phosphoprotein</keyword>
<dbReference type="InterPro" id="IPR018957">
    <property type="entry name" value="Znf_C3HC4_RING-type"/>
</dbReference>
<keyword evidence="7 19" id="KW-0808">Transferase</keyword>
<evidence type="ECO:0000256" key="1">
    <source>
        <dbReference type="ARBA" id="ARBA00000900"/>
    </source>
</evidence>
<keyword evidence="10 19" id="KW-0833">Ubl conjugation pathway</keyword>
<evidence type="ECO:0000256" key="13">
    <source>
        <dbReference type="ARBA" id="ARBA00022853"/>
    </source>
</evidence>
<evidence type="ECO:0000313" key="23">
    <source>
        <dbReference type="Ensembl" id="ENSCLMP00005014648.1"/>
    </source>
</evidence>
<evidence type="ECO:0000256" key="6">
    <source>
        <dbReference type="ARBA" id="ARBA00022553"/>
    </source>
</evidence>
<evidence type="ECO:0000256" key="15">
    <source>
        <dbReference type="ARBA" id="ARBA00023054"/>
    </source>
</evidence>
<dbReference type="GeneTree" id="ENSGT00390000002866"/>
<keyword evidence="16 19" id="KW-0539">Nucleus</keyword>
<dbReference type="Pfam" id="PF26095">
    <property type="entry name" value="CC_Bre1"/>
    <property type="match status" value="1"/>
</dbReference>
<sequence>MSGAGGGKRPSGGDSPPGPPEKKSKKEEKTTTTLIEPIRIAGVSSTEEMDMKVLQFKNKKLCERLEQRQTMEDELREKIEKLEKRQATDDTTLLIVNRYWSQLDENVHVLRKRIEPDAPEDGVNLASPTSAVPPPPLPEGQNEGEQAEQREEHQEERQGEQKQPPPPTGSEELLTPTEPPQESTTGFLSTLEHSSEEELTLHLQDRMQFSKEAIVCLVCVFDRLHSLTCEDESQSDNINVNNTLLEENTRLRDLATLLQGRHHKMSMEYNELVDKVTSSETKVSEMETTVEDLQWDIEKLRNREQKLNKHLSEAMEQLKSGYSSSGSSGGLPGGQITLNIQKFESLNAELEHNQELANSRMAELEKLQVELQEAVRESEKLKMDLRNIPEDVVKETLEYKCLQSQFSLLYNESLGVKTQLDEARALLLTAKNAHLRQIEHMESDELSLQKKLRTEVIQLEDTLAQVRKEYEMLRIEFEQNLAANEQAGPINREMRHLISSLQNHNLQLKGDVQRYKRKLRETQMEINKVDVVTHRQVFAETTSESIDVKKEENEDQEEEEERRKELERQRARERERETDRERERERERERQRSDELKRKDSDTLKMLRVELKKAQESQKEMKLLLDMYKSAPKEQRDKVQLMAAERKSKAEVDELRMRVRELEERERKESKKLADEDALRKIRVAEETIEHLQKKLAATKQEEEALLSEMDVTGQAFEDMQEQNSRLLQQLREKDDANFKLMSERIKSNQIYKLLKEEKEELADQVLTFKTQVDAQLLVVQKLEEKEGILQSTLAALEKELAVRTQALELNKRKAVEAAQLAEDLKVQLEHTQAKLKEIQVSVAENRTARERESSNLKRAQEDLSRLRRKLEKQKKVEVYSDADEILQEEINQYKAKLRCPCCNTRDKETVLTKCFHVFCYECLKMRYDTRQRKCPKCNCAFGANDFHRIYIT</sequence>
<feature type="compositionally biased region" description="Basic and acidic residues" evidence="21">
    <location>
        <begin position="147"/>
        <end position="160"/>
    </location>
</feature>
<feature type="region of interest" description="Disordered" evidence="21">
    <location>
        <begin position="543"/>
        <end position="599"/>
    </location>
</feature>
<evidence type="ECO:0000256" key="16">
    <source>
        <dbReference type="ARBA" id="ARBA00023242"/>
    </source>
</evidence>
<dbReference type="GO" id="GO:0061630">
    <property type="term" value="F:ubiquitin protein ligase activity"/>
    <property type="evidence" value="ECO:0007669"/>
    <property type="project" value="UniProtKB-EC"/>
</dbReference>
<evidence type="ECO:0000256" key="5">
    <source>
        <dbReference type="ARBA" id="ARBA00022499"/>
    </source>
</evidence>
<dbReference type="GO" id="GO:0033503">
    <property type="term" value="C:HULC complex"/>
    <property type="evidence" value="ECO:0007669"/>
    <property type="project" value="TreeGrafter"/>
</dbReference>
<evidence type="ECO:0000256" key="14">
    <source>
        <dbReference type="ARBA" id="ARBA00022990"/>
    </source>
</evidence>
<comment type="similarity">
    <text evidence="4 19">Belongs to the BRE1 family.</text>
</comment>
<feature type="compositionally biased region" description="Basic and acidic residues" evidence="21">
    <location>
        <begin position="20"/>
        <end position="30"/>
    </location>
</feature>
<dbReference type="InterPro" id="IPR001841">
    <property type="entry name" value="Znf_RING"/>
</dbReference>
<evidence type="ECO:0000256" key="18">
    <source>
        <dbReference type="PROSITE-ProRule" id="PRU00175"/>
    </source>
</evidence>
<comment type="function">
    <text evidence="17">Component of the RNF20/40 E3 ubiquitin-protein ligase complex that mediates monoubiquitination of 'Lys-120' of histone H2B (H2BK120ub1). H2BK120ub1 gives a specific tag for epigenetic transcriptional activation and is also prerequisite for histone H3 'Lys-4' and 'Lys-79' methylation (H3K4me and H3K79me, respectively). It thereby plays a central role in histone code and gene regulation. The RNF20/40 complex forms a H2B ubiquitin ligase complex in cooperation with the E2 enzyme UBE2A or UBE2B; reports about the cooperation with UBE2E1/UBCH are contradictory. Required for transcriptional activation of Hox genes.</text>
</comment>
<feature type="coiled-coil region" evidence="20">
    <location>
        <begin position="283"/>
        <end position="384"/>
    </location>
</feature>
<feature type="domain" description="RING-type" evidence="22">
    <location>
        <begin position="900"/>
        <end position="939"/>
    </location>
</feature>
<evidence type="ECO:0000256" key="10">
    <source>
        <dbReference type="ARBA" id="ARBA00022786"/>
    </source>
</evidence>
<dbReference type="InterPro" id="IPR058643">
    <property type="entry name" value="BRE1-like_CC"/>
</dbReference>
<organism evidence="23 24">
    <name type="scientific">Cyclopterus lumpus</name>
    <name type="common">Lumpsucker</name>
    <dbReference type="NCBI Taxonomy" id="8103"/>
    <lineage>
        <taxon>Eukaryota</taxon>
        <taxon>Metazoa</taxon>
        <taxon>Chordata</taxon>
        <taxon>Craniata</taxon>
        <taxon>Vertebrata</taxon>
        <taxon>Euteleostomi</taxon>
        <taxon>Actinopterygii</taxon>
        <taxon>Neopterygii</taxon>
        <taxon>Teleostei</taxon>
        <taxon>Neoteleostei</taxon>
        <taxon>Acanthomorphata</taxon>
        <taxon>Eupercaria</taxon>
        <taxon>Perciformes</taxon>
        <taxon>Cottioidei</taxon>
        <taxon>Cottales</taxon>
        <taxon>Cyclopteridae</taxon>
        <taxon>Cyclopterus</taxon>
    </lineage>
</organism>
<evidence type="ECO:0000256" key="9">
    <source>
        <dbReference type="ARBA" id="ARBA00022771"/>
    </source>
</evidence>
<evidence type="ECO:0000256" key="4">
    <source>
        <dbReference type="ARBA" id="ARBA00005555"/>
    </source>
</evidence>
<protein>
    <recommendedName>
        <fullName evidence="19">E3 ubiquitin protein ligase</fullName>
        <ecNumber evidence="19">2.3.2.27</ecNumber>
    </recommendedName>
</protein>
<keyword evidence="12" id="KW-0832">Ubl conjugation</keyword>
<keyword evidence="9 18" id="KW-0863">Zinc-finger</keyword>
<dbReference type="Proteomes" id="UP000694565">
    <property type="component" value="Unplaced"/>
</dbReference>
<dbReference type="Pfam" id="PF00097">
    <property type="entry name" value="zf-C3HC4"/>
    <property type="match status" value="1"/>
</dbReference>
<evidence type="ECO:0000313" key="24">
    <source>
        <dbReference type="Proteomes" id="UP000694565"/>
    </source>
</evidence>
<feature type="region of interest" description="Disordered" evidence="21">
    <location>
        <begin position="1"/>
        <end position="32"/>
    </location>
</feature>
<evidence type="ECO:0000256" key="2">
    <source>
        <dbReference type="ARBA" id="ARBA00004123"/>
    </source>
</evidence>
<evidence type="ECO:0000256" key="11">
    <source>
        <dbReference type="ARBA" id="ARBA00022833"/>
    </source>
</evidence>
<dbReference type="InterPro" id="IPR013956">
    <property type="entry name" value="E3_ubiquit_lig_Bre1"/>
</dbReference>
<dbReference type="GO" id="GO:0016567">
    <property type="term" value="P:protein ubiquitination"/>
    <property type="evidence" value="ECO:0007669"/>
    <property type="project" value="UniProtKB-UniRule"/>
</dbReference>
<dbReference type="Ensembl" id="ENSCLMT00005015604.1">
    <property type="protein sequence ID" value="ENSCLMP00005014648.1"/>
    <property type="gene ID" value="ENSCLMG00005007667.1"/>
</dbReference>
<keyword evidence="24" id="KW-1185">Reference proteome</keyword>
<evidence type="ECO:0000256" key="20">
    <source>
        <dbReference type="SAM" id="Coils"/>
    </source>
</evidence>
<dbReference type="FunFam" id="3.30.40.10:FF:000040">
    <property type="entry name" value="E3 ubiquitin protein ligase"/>
    <property type="match status" value="1"/>
</dbReference>
<accession>A0A8C2XGB0</accession>
<dbReference type="PROSITE" id="PS50089">
    <property type="entry name" value="ZF_RING_2"/>
    <property type="match status" value="1"/>
</dbReference>
<evidence type="ECO:0000256" key="12">
    <source>
        <dbReference type="ARBA" id="ARBA00022843"/>
    </source>
</evidence>
<dbReference type="EC" id="2.3.2.27" evidence="19"/>
<dbReference type="SUPFAM" id="SSF57850">
    <property type="entry name" value="RING/U-box"/>
    <property type="match status" value="1"/>
</dbReference>
<dbReference type="InterPro" id="IPR013083">
    <property type="entry name" value="Znf_RING/FYVE/PHD"/>
</dbReference>
<comment type="pathway">
    <text evidence="3 19">Protein modification; protein ubiquitination.</text>
</comment>
<evidence type="ECO:0000256" key="8">
    <source>
        <dbReference type="ARBA" id="ARBA00022723"/>
    </source>
</evidence>
<dbReference type="PANTHER" id="PTHR23163">
    <property type="entry name" value="RING FINGER PROTEIN-RELATED"/>
    <property type="match status" value="1"/>
</dbReference>
<proteinExistence type="inferred from homology"/>
<evidence type="ECO:0000256" key="17">
    <source>
        <dbReference type="ARBA" id="ARBA00037123"/>
    </source>
</evidence>
<keyword evidence="8 19" id="KW-0479">Metal-binding</keyword>
<evidence type="ECO:0000256" key="21">
    <source>
        <dbReference type="SAM" id="MobiDB-lite"/>
    </source>
</evidence>
<dbReference type="GO" id="GO:0006325">
    <property type="term" value="P:chromatin organization"/>
    <property type="evidence" value="ECO:0007669"/>
    <property type="project" value="UniProtKB-KW"/>
</dbReference>
<dbReference type="InterPro" id="IPR017907">
    <property type="entry name" value="Znf_RING_CS"/>
</dbReference>
<dbReference type="InterPro" id="IPR058642">
    <property type="entry name" value="BRE1A/B-like_dom"/>
</dbReference>
<dbReference type="Gene3D" id="3.30.40.10">
    <property type="entry name" value="Zinc/RING finger domain, C3HC4 (zinc finger)"/>
    <property type="match status" value="1"/>
</dbReference>
<evidence type="ECO:0000256" key="3">
    <source>
        <dbReference type="ARBA" id="ARBA00004906"/>
    </source>
</evidence>
<dbReference type="GO" id="GO:0008270">
    <property type="term" value="F:zinc ion binding"/>
    <property type="evidence" value="ECO:0007669"/>
    <property type="project" value="UniProtKB-KW"/>
</dbReference>
<keyword evidence="13 19" id="KW-0156">Chromatin regulator</keyword>
<keyword evidence="15 19" id="KW-0175">Coiled coil</keyword>
<feature type="compositionally biased region" description="Basic and acidic residues" evidence="21">
    <location>
        <begin position="561"/>
        <end position="599"/>
    </location>
</feature>
<dbReference type="PROSITE" id="PS00518">
    <property type="entry name" value="ZF_RING_1"/>
    <property type="match status" value="1"/>
</dbReference>
<dbReference type="AlphaFoldDB" id="A0A8C2XGB0"/>
<comment type="catalytic activity">
    <reaction evidence="1 19">
        <text>S-ubiquitinyl-[E2 ubiquitin-conjugating enzyme]-L-cysteine + [acceptor protein]-L-lysine = [E2 ubiquitin-conjugating enzyme]-L-cysteine + N(6)-ubiquitinyl-[acceptor protein]-L-lysine.</text>
        <dbReference type="EC" id="2.3.2.27"/>
    </reaction>
</comment>